<gene>
    <name evidence="1" type="ORF">GCM10008955_40920</name>
</gene>
<name>A0ABQ2F1Y0_9DEIO</name>
<keyword evidence="2" id="KW-1185">Reference proteome</keyword>
<comment type="caution">
    <text evidence="1">The sequence shown here is derived from an EMBL/GenBank/DDBJ whole genome shotgun (WGS) entry which is preliminary data.</text>
</comment>
<organism evidence="1 2">
    <name type="scientific">Deinococcus malanensis</name>
    <dbReference type="NCBI Taxonomy" id="1706855"/>
    <lineage>
        <taxon>Bacteria</taxon>
        <taxon>Thermotogati</taxon>
        <taxon>Deinococcota</taxon>
        <taxon>Deinococci</taxon>
        <taxon>Deinococcales</taxon>
        <taxon>Deinococcaceae</taxon>
        <taxon>Deinococcus</taxon>
    </lineage>
</organism>
<reference evidence="2" key="1">
    <citation type="journal article" date="2019" name="Int. J. Syst. Evol. Microbiol.">
        <title>The Global Catalogue of Microorganisms (GCM) 10K type strain sequencing project: providing services to taxonomists for standard genome sequencing and annotation.</title>
        <authorList>
            <consortium name="The Broad Institute Genomics Platform"/>
            <consortium name="The Broad Institute Genome Sequencing Center for Infectious Disease"/>
            <person name="Wu L."/>
            <person name="Ma J."/>
        </authorList>
    </citation>
    <scope>NUCLEOTIDE SEQUENCE [LARGE SCALE GENOMIC DNA]</scope>
    <source>
        <strain evidence="2">JCM 30331</strain>
    </source>
</reference>
<protein>
    <submittedName>
        <fullName evidence="1">Uncharacterized protein</fullName>
    </submittedName>
</protein>
<proteinExistence type="predicted"/>
<dbReference type="Proteomes" id="UP000647587">
    <property type="component" value="Unassembled WGS sequence"/>
</dbReference>
<sequence>MEQVSVRTRAGRPVREYELPMPWRIPFAVTPASTFRELLGGGFQARLSTHLDTLASIMSGVDDEWVIEADTLEGNVVHRIQPVGPAPPGAARVFAQGLDVRLSNEQALEFGRRLKALMEEFEGMSSPEVPIWSFTALLTPSPRSR</sequence>
<dbReference type="EMBL" id="BMPP01000036">
    <property type="protein sequence ID" value="GGK42926.1"/>
    <property type="molecule type" value="Genomic_DNA"/>
</dbReference>
<evidence type="ECO:0000313" key="2">
    <source>
        <dbReference type="Proteomes" id="UP000647587"/>
    </source>
</evidence>
<accession>A0ABQ2F1Y0</accession>
<evidence type="ECO:0000313" key="1">
    <source>
        <dbReference type="EMBL" id="GGK42926.1"/>
    </source>
</evidence>